<reference evidence="3" key="1">
    <citation type="submission" date="2021-03" db="EMBL/GenBank/DDBJ databases">
        <title>Revisited historic fungal species revealed as producer of novel bioactive compounds through whole genome sequencing and comparative genomics.</title>
        <authorList>
            <person name="Vignolle G.A."/>
            <person name="Hochenegger N."/>
            <person name="Mach R.L."/>
            <person name="Mach-Aigner A.R."/>
            <person name="Javad Rahimi M."/>
            <person name="Salim K.A."/>
            <person name="Chan C.M."/>
            <person name="Lim L.B.L."/>
            <person name="Cai F."/>
            <person name="Druzhinina I.S."/>
            <person name="U'Ren J.M."/>
            <person name="Derntl C."/>
        </authorList>
    </citation>
    <scope>NUCLEOTIDE SEQUENCE</scope>
    <source>
        <strain evidence="3">TUCIM 5799</strain>
    </source>
</reference>
<comment type="caution">
    <text evidence="3">The sequence shown here is derived from an EMBL/GenBank/DDBJ whole genome shotgun (WGS) entry which is preliminary data.</text>
</comment>
<evidence type="ECO:0000259" key="2">
    <source>
        <dbReference type="PROSITE" id="PS51184"/>
    </source>
</evidence>
<accession>A0A9Q0AMH0</accession>
<dbReference type="AlphaFoldDB" id="A0A9Q0AMH0"/>
<dbReference type="SUPFAM" id="SSF51197">
    <property type="entry name" value="Clavaminate synthase-like"/>
    <property type="match status" value="1"/>
</dbReference>
<name>A0A9Q0AMH0_9PEZI</name>
<dbReference type="GO" id="GO:0000785">
    <property type="term" value="C:chromatin"/>
    <property type="evidence" value="ECO:0007669"/>
    <property type="project" value="TreeGrafter"/>
</dbReference>
<dbReference type="Proteomes" id="UP000829685">
    <property type="component" value="Unassembled WGS sequence"/>
</dbReference>
<evidence type="ECO:0000313" key="3">
    <source>
        <dbReference type="EMBL" id="KAI1861522.1"/>
    </source>
</evidence>
<dbReference type="Gene3D" id="2.60.120.650">
    <property type="entry name" value="Cupin"/>
    <property type="match status" value="1"/>
</dbReference>
<organism evidence="3 4">
    <name type="scientific">Neoarthrinium moseri</name>
    <dbReference type="NCBI Taxonomy" id="1658444"/>
    <lineage>
        <taxon>Eukaryota</taxon>
        <taxon>Fungi</taxon>
        <taxon>Dikarya</taxon>
        <taxon>Ascomycota</taxon>
        <taxon>Pezizomycotina</taxon>
        <taxon>Sordariomycetes</taxon>
        <taxon>Xylariomycetidae</taxon>
        <taxon>Amphisphaeriales</taxon>
        <taxon>Apiosporaceae</taxon>
        <taxon>Neoarthrinium</taxon>
    </lineage>
</organism>
<sequence>MPQVRMADASEHIQQLGRSLDEVMQLIDHGLDFPQQAALTTPAILKQVKSKITALQCIVQHALAAQQSEEEQKVQRHAQGITREAGGCVSQSCQRPAADAGICIAPREEERSRQHTFQRATVENTFPPVRPESEVTESITATSSDTTEVLVMASTAAFNSDATEASDSDLTETTVATGSDTSDPTDNASTVTVDLISPLTDPGKAAQGTNSLQEQARCFSLTTHQMGENLVPNLANFIAQDGFEGRVEIVDMPEINWSVFLKTIEIPKSHDYSAMQYGQHKEHGFLRFVRTEPTNVQFPDFSTPPEKPSDAHIHECLRKLFSHPPRAPVPYYVGDSLIPDASASFSWIDNMLHSGNALKRAGSMHGITRTQWLVGKRHSGTPVHCEDARLRSCNITLWGWKLWILISTQHTAKFEALLNRLLPNSSSICGDQFIRHKSIIISPGRLRQEEIDFEQVLSGPGTMIMTEGRQYHSVLNLTDCMAVAQNFLLPGEQLLCENLPPCEECGLYPMYCGAQDARETVCRPYNSQLKPKKDERKRSAPDNSPKHERKLKPRRSGEKPNSHDDAAKWQHYLKGQDKTCLGLEGIAVVSPIVARIALATQSRHALWNLIDITRGSRSQSQTERALLEDLNQKNGNALRCLSKLEDKGKWNALLVALGQMWFAKFVETHTFKLRLNKQDWNDIRKCLGPPETGDQIEDDKLAEWRSRGRKLLRFPTGLFCLIPSERTEPYSVSYFDIRELSDIEVESLKRLLQSDALCQRHLAAGKEITTAIEAGLDIPEWKWEKQDHSVLQSLPEDELIKLLVPT</sequence>
<dbReference type="Pfam" id="PF02373">
    <property type="entry name" value="JmjC"/>
    <property type="match status" value="1"/>
</dbReference>
<dbReference type="InterPro" id="IPR003347">
    <property type="entry name" value="JmjC_dom"/>
</dbReference>
<dbReference type="PROSITE" id="PS51184">
    <property type="entry name" value="JMJC"/>
    <property type="match status" value="1"/>
</dbReference>
<feature type="compositionally biased region" description="Basic and acidic residues" evidence="1">
    <location>
        <begin position="555"/>
        <end position="564"/>
    </location>
</feature>
<dbReference type="GO" id="GO:0051864">
    <property type="term" value="F:histone H3K36 demethylase activity"/>
    <property type="evidence" value="ECO:0007669"/>
    <property type="project" value="TreeGrafter"/>
</dbReference>
<proteinExistence type="predicted"/>
<feature type="region of interest" description="Disordered" evidence="1">
    <location>
        <begin position="525"/>
        <end position="564"/>
    </location>
</feature>
<dbReference type="GO" id="GO:0010468">
    <property type="term" value="P:regulation of gene expression"/>
    <property type="evidence" value="ECO:0007669"/>
    <property type="project" value="TreeGrafter"/>
</dbReference>
<feature type="compositionally biased region" description="Polar residues" evidence="1">
    <location>
        <begin position="171"/>
        <end position="188"/>
    </location>
</feature>
<gene>
    <name evidence="3" type="ORF">JX265_009489</name>
</gene>
<evidence type="ECO:0000256" key="1">
    <source>
        <dbReference type="SAM" id="MobiDB-lite"/>
    </source>
</evidence>
<dbReference type="PANTHER" id="PTHR10694">
    <property type="entry name" value="LYSINE-SPECIFIC DEMETHYLASE"/>
    <property type="match status" value="1"/>
</dbReference>
<protein>
    <recommendedName>
        <fullName evidence="2">JmjC domain-containing protein</fullName>
    </recommendedName>
</protein>
<feature type="compositionally biased region" description="Basic and acidic residues" evidence="1">
    <location>
        <begin position="531"/>
        <end position="546"/>
    </location>
</feature>
<dbReference type="GO" id="GO:0032454">
    <property type="term" value="F:histone H3K9 demethylase activity"/>
    <property type="evidence" value="ECO:0007669"/>
    <property type="project" value="TreeGrafter"/>
</dbReference>
<feature type="domain" description="JmjC" evidence="2">
    <location>
        <begin position="327"/>
        <end position="504"/>
    </location>
</feature>
<dbReference type="GO" id="GO:0005634">
    <property type="term" value="C:nucleus"/>
    <property type="evidence" value="ECO:0007669"/>
    <property type="project" value="TreeGrafter"/>
</dbReference>
<evidence type="ECO:0000313" key="4">
    <source>
        <dbReference type="Proteomes" id="UP000829685"/>
    </source>
</evidence>
<feature type="region of interest" description="Disordered" evidence="1">
    <location>
        <begin position="162"/>
        <end position="188"/>
    </location>
</feature>
<dbReference type="EMBL" id="JAFIMR010000029">
    <property type="protein sequence ID" value="KAI1861522.1"/>
    <property type="molecule type" value="Genomic_DNA"/>
</dbReference>
<keyword evidence="4" id="KW-1185">Reference proteome</keyword>
<dbReference type="PANTHER" id="PTHR10694:SF7">
    <property type="entry name" value="[HISTONE H3]-TRIMETHYL-L-LYSINE(9) DEMETHYLASE"/>
    <property type="match status" value="1"/>
</dbReference>
<dbReference type="SMART" id="SM00558">
    <property type="entry name" value="JmjC"/>
    <property type="match status" value="1"/>
</dbReference>